<dbReference type="FunFam" id="3.30.200.20:FF:000246">
    <property type="entry name" value="Pim proto-oncogene, serine/threonine kinase,-related 152"/>
    <property type="match status" value="1"/>
</dbReference>
<dbReference type="Proteomes" id="UP000515129">
    <property type="component" value="Chromosome 15"/>
</dbReference>
<comment type="similarity">
    <text evidence="1">Belongs to the protein kinase superfamily. CAMK Ser/Thr protein kinase family. PIM subfamily.</text>
</comment>
<keyword evidence="4" id="KW-0808">Transferase</keyword>
<dbReference type="Pfam" id="PF00069">
    <property type="entry name" value="Pkinase"/>
    <property type="match status" value="1"/>
</dbReference>
<proteinExistence type="inferred from homology"/>
<evidence type="ECO:0000256" key="5">
    <source>
        <dbReference type="ARBA" id="ARBA00022741"/>
    </source>
</evidence>
<sequence length="444" mass="50472">MGQSTSRVQPFIESEQVYDLPHSKPPKSSADMEEKHHPHRPDEKTVDEGEGTVLPTSPLKEEKKSNKKKVGHFFKWFSSRLRKKITKSKISGQDEMKDQGTETETSGRTDDQKPQQPICRSVEVTDLEEPHTSVLQVPPAAEPLVQKDLQTQVHDAPVSVRAGEVSPLMIELDSNEVDTRPEDNICRRYEIGSKLGQGGFGAVYNATRLEDRLKVAMKFVKKTKHTEYISIPDHPKPLPKEVALTILANKGPVMDIIRLLDWQDQQNFYVIVVQRFSHCMDVLRFVQRNGGSIDEKLAKLIMFGATLAASACCRRGVYHGDIKLENLLINLENLQIKLIDFGCGSVLTESAYTSFSGTVMYCPPEYILKGEFHGKPATVWSLGILLFRMLCGHFPDSYDFYRTNLNTWSKPGLTEECCYLICSLLQQKPERRIDLDRIVYHDWF</sequence>
<feature type="domain" description="Protein kinase" evidence="13">
    <location>
        <begin position="189"/>
        <end position="444"/>
    </location>
</feature>
<evidence type="ECO:0000256" key="7">
    <source>
        <dbReference type="ARBA" id="ARBA00022840"/>
    </source>
</evidence>
<dbReference type="Gene3D" id="3.30.200.20">
    <property type="entry name" value="Phosphorylase Kinase, domain 1"/>
    <property type="match status" value="1"/>
</dbReference>
<accession>A0A6P6QYK5</accession>
<evidence type="ECO:0000256" key="2">
    <source>
        <dbReference type="ARBA" id="ARBA00012513"/>
    </source>
</evidence>
<evidence type="ECO:0000256" key="8">
    <source>
        <dbReference type="ARBA" id="ARBA00047899"/>
    </source>
</evidence>
<dbReference type="EC" id="2.7.11.1" evidence="2"/>
<organism evidence="14 15">
    <name type="scientific">Carassius auratus</name>
    <name type="common">Goldfish</name>
    <dbReference type="NCBI Taxonomy" id="7957"/>
    <lineage>
        <taxon>Eukaryota</taxon>
        <taxon>Metazoa</taxon>
        <taxon>Chordata</taxon>
        <taxon>Craniata</taxon>
        <taxon>Vertebrata</taxon>
        <taxon>Euteleostomi</taxon>
        <taxon>Actinopterygii</taxon>
        <taxon>Neopterygii</taxon>
        <taxon>Teleostei</taxon>
        <taxon>Ostariophysi</taxon>
        <taxon>Cypriniformes</taxon>
        <taxon>Cyprinidae</taxon>
        <taxon>Cyprininae</taxon>
        <taxon>Carassius</taxon>
    </lineage>
</organism>
<dbReference type="PANTHER" id="PTHR22984">
    <property type="entry name" value="SERINE/THREONINE-PROTEIN KINASE PIM"/>
    <property type="match status" value="1"/>
</dbReference>
<dbReference type="PROSITE" id="PS00107">
    <property type="entry name" value="PROTEIN_KINASE_ATP"/>
    <property type="match status" value="1"/>
</dbReference>
<protein>
    <recommendedName>
        <fullName evidence="2">non-specific serine/threonine protein kinase</fullName>
        <ecNumber evidence="2">2.7.11.1</ecNumber>
    </recommendedName>
</protein>
<evidence type="ECO:0000259" key="13">
    <source>
        <dbReference type="PROSITE" id="PS50011"/>
    </source>
</evidence>
<keyword evidence="14" id="KW-1185">Reference proteome</keyword>
<feature type="compositionally biased region" description="Basic and acidic residues" evidence="12">
    <location>
        <begin position="92"/>
        <end position="113"/>
    </location>
</feature>
<dbReference type="InterPro" id="IPR051138">
    <property type="entry name" value="PIM_Ser/Thr_kinase"/>
</dbReference>
<dbReference type="FunFam" id="1.10.510.10:FF:000392">
    <property type="entry name" value="Pim proto-oncogene, serine/threonine kinase,-related 152"/>
    <property type="match status" value="1"/>
</dbReference>
<evidence type="ECO:0000256" key="1">
    <source>
        <dbReference type="ARBA" id="ARBA00005505"/>
    </source>
</evidence>
<evidence type="ECO:0000256" key="12">
    <source>
        <dbReference type="SAM" id="MobiDB-lite"/>
    </source>
</evidence>
<dbReference type="OrthoDB" id="9984829at2759"/>
<evidence type="ECO:0000313" key="15">
    <source>
        <dbReference type="RefSeq" id="XP_026138554.1"/>
    </source>
</evidence>
<reference evidence="15" key="1">
    <citation type="submission" date="2025-08" db="UniProtKB">
        <authorList>
            <consortium name="RefSeq"/>
        </authorList>
    </citation>
    <scope>IDENTIFICATION</scope>
    <source>
        <strain evidence="15">Wakin</strain>
        <tissue evidence="15">Muscle</tissue>
    </source>
</reference>
<evidence type="ECO:0000256" key="4">
    <source>
        <dbReference type="ARBA" id="ARBA00022679"/>
    </source>
</evidence>
<keyword evidence="3 11" id="KW-0723">Serine/threonine-protein kinase</keyword>
<keyword evidence="7 10" id="KW-0067">ATP-binding</keyword>
<dbReference type="InterPro" id="IPR000719">
    <property type="entry name" value="Prot_kinase_dom"/>
</dbReference>
<evidence type="ECO:0000256" key="10">
    <source>
        <dbReference type="PROSITE-ProRule" id="PRU10141"/>
    </source>
</evidence>
<feature type="region of interest" description="Disordered" evidence="12">
    <location>
        <begin position="1"/>
        <end position="67"/>
    </location>
</feature>
<dbReference type="KEGG" id="caua:113115299"/>
<keyword evidence="5 10" id="KW-0547">Nucleotide-binding</keyword>
<dbReference type="SUPFAM" id="SSF56112">
    <property type="entry name" value="Protein kinase-like (PK-like)"/>
    <property type="match status" value="1"/>
</dbReference>
<dbReference type="GO" id="GO:0004674">
    <property type="term" value="F:protein serine/threonine kinase activity"/>
    <property type="evidence" value="ECO:0007669"/>
    <property type="project" value="UniProtKB-KW"/>
</dbReference>
<evidence type="ECO:0000256" key="3">
    <source>
        <dbReference type="ARBA" id="ARBA00022527"/>
    </source>
</evidence>
<evidence type="ECO:0000256" key="6">
    <source>
        <dbReference type="ARBA" id="ARBA00022777"/>
    </source>
</evidence>
<evidence type="ECO:0000313" key="14">
    <source>
        <dbReference type="Proteomes" id="UP000515129"/>
    </source>
</evidence>
<feature type="binding site" evidence="10">
    <location>
        <position position="222"/>
    </location>
    <ligand>
        <name>ATP</name>
        <dbReference type="ChEBI" id="CHEBI:30616"/>
    </ligand>
</feature>
<dbReference type="GO" id="GO:0043066">
    <property type="term" value="P:negative regulation of apoptotic process"/>
    <property type="evidence" value="ECO:0007669"/>
    <property type="project" value="TreeGrafter"/>
</dbReference>
<dbReference type="InterPro" id="IPR008271">
    <property type="entry name" value="Ser/Thr_kinase_AS"/>
</dbReference>
<dbReference type="SMART" id="SM00220">
    <property type="entry name" value="S_TKc"/>
    <property type="match status" value="1"/>
</dbReference>
<dbReference type="Gene3D" id="1.10.510.10">
    <property type="entry name" value="Transferase(Phosphotransferase) domain 1"/>
    <property type="match status" value="1"/>
</dbReference>
<dbReference type="GeneID" id="113115299"/>
<dbReference type="InterPro" id="IPR017441">
    <property type="entry name" value="Protein_kinase_ATP_BS"/>
</dbReference>
<dbReference type="InterPro" id="IPR011009">
    <property type="entry name" value="Kinase-like_dom_sf"/>
</dbReference>
<dbReference type="GO" id="GO:0005524">
    <property type="term" value="F:ATP binding"/>
    <property type="evidence" value="ECO:0007669"/>
    <property type="project" value="UniProtKB-UniRule"/>
</dbReference>
<dbReference type="GO" id="GO:0007346">
    <property type="term" value="P:regulation of mitotic cell cycle"/>
    <property type="evidence" value="ECO:0007669"/>
    <property type="project" value="TreeGrafter"/>
</dbReference>
<dbReference type="GO" id="GO:0005737">
    <property type="term" value="C:cytoplasm"/>
    <property type="evidence" value="ECO:0007669"/>
    <property type="project" value="TreeGrafter"/>
</dbReference>
<name>A0A6P6QYK5_CARAU</name>
<evidence type="ECO:0000256" key="9">
    <source>
        <dbReference type="ARBA" id="ARBA00048679"/>
    </source>
</evidence>
<dbReference type="AlphaFoldDB" id="A0A6P6QYK5"/>
<gene>
    <name evidence="15" type="primary">LOC113115299</name>
</gene>
<dbReference type="RefSeq" id="XP_026138554.1">
    <property type="nucleotide sequence ID" value="XM_026282769.1"/>
</dbReference>
<dbReference type="PANTHER" id="PTHR22984:SF11">
    <property type="entry name" value="AURORA KINASE-RELATED"/>
    <property type="match status" value="1"/>
</dbReference>
<feature type="region of interest" description="Disordered" evidence="12">
    <location>
        <begin position="87"/>
        <end position="117"/>
    </location>
</feature>
<feature type="compositionally biased region" description="Basic and acidic residues" evidence="12">
    <location>
        <begin position="30"/>
        <end position="47"/>
    </location>
</feature>
<evidence type="ECO:0000256" key="11">
    <source>
        <dbReference type="RuleBase" id="RU000304"/>
    </source>
</evidence>
<comment type="catalytic activity">
    <reaction evidence="9">
        <text>L-seryl-[protein] + ATP = O-phospho-L-seryl-[protein] + ADP + H(+)</text>
        <dbReference type="Rhea" id="RHEA:17989"/>
        <dbReference type="Rhea" id="RHEA-COMP:9863"/>
        <dbReference type="Rhea" id="RHEA-COMP:11604"/>
        <dbReference type="ChEBI" id="CHEBI:15378"/>
        <dbReference type="ChEBI" id="CHEBI:29999"/>
        <dbReference type="ChEBI" id="CHEBI:30616"/>
        <dbReference type="ChEBI" id="CHEBI:83421"/>
        <dbReference type="ChEBI" id="CHEBI:456216"/>
        <dbReference type="EC" id="2.7.11.1"/>
    </reaction>
</comment>
<keyword evidence="6" id="KW-0418">Kinase</keyword>
<comment type="catalytic activity">
    <reaction evidence="8">
        <text>L-threonyl-[protein] + ATP = O-phospho-L-threonyl-[protein] + ADP + H(+)</text>
        <dbReference type="Rhea" id="RHEA:46608"/>
        <dbReference type="Rhea" id="RHEA-COMP:11060"/>
        <dbReference type="Rhea" id="RHEA-COMP:11605"/>
        <dbReference type="ChEBI" id="CHEBI:15378"/>
        <dbReference type="ChEBI" id="CHEBI:30013"/>
        <dbReference type="ChEBI" id="CHEBI:30616"/>
        <dbReference type="ChEBI" id="CHEBI:61977"/>
        <dbReference type="ChEBI" id="CHEBI:456216"/>
        <dbReference type="EC" id="2.7.11.1"/>
    </reaction>
</comment>
<dbReference type="PROSITE" id="PS00108">
    <property type="entry name" value="PROTEIN_KINASE_ST"/>
    <property type="match status" value="1"/>
</dbReference>
<dbReference type="PROSITE" id="PS50011">
    <property type="entry name" value="PROTEIN_KINASE_DOM"/>
    <property type="match status" value="1"/>
</dbReference>